<dbReference type="PANTHER" id="PTHR47331">
    <property type="entry name" value="PHD-TYPE DOMAIN-CONTAINING PROTEIN"/>
    <property type="match status" value="1"/>
</dbReference>
<evidence type="ECO:0000313" key="2">
    <source>
        <dbReference type="Proteomes" id="UP000076858"/>
    </source>
</evidence>
<dbReference type="EMBL" id="LRGB01000329">
    <property type="protein sequence ID" value="KZS19715.1"/>
    <property type="molecule type" value="Genomic_DNA"/>
</dbReference>
<evidence type="ECO:0000313" key="1">
    <source>
        <dbReference type="EMBL" id="KZS19715.1"/>
    </source>
</evidence>
<accession>A0A162QIH0</accession>
<organism evidence="1 2">
    <name type="scientific">Daphnia magna</name>
    <dbReference type="NCBI Taxonomy" id="35525"/>
    <lineage>
        <taxon>Eukaryota</taxon>
        <taxon>Metazoa</taxon>
        <taxon>Ecdysozoa</taxon>
        <taxon>Arthropoda</taxon>
        <taxon>Crustacea</taxon>
        <taxon>Branchiopoda</taxon>
        <taxon>Diplostraca</taxon>
        <taxon>Cladocera</taxon>
        <taxon>Anomopoda</taxon>
        <taxon>Daphniidae</taxon>
        <taxon>Daphnia</taxon>
    </lineage>
</organism>
<dbReference type="AlphaFoldDB" id="A0A162QIH0"/>
<evidence type="ECO:0008006" key="3">
    <source>
        <dbReference type="Google" id="ProtNLM"/>
    </source>
</evidence>
<keyword evidence="2" id="KW-1185">Reference proteome</keyword>
<name>A0A162QIH0_9CRUS</name>
<dbReference type="Pfam" id="PF03564">
    <property type="entry name" value="DUF1759"/>
    <property type="match status" value="1"/>
</dbReference>
<dbReference type="OrthoDB" id="6379005at2759"/>
<dbReference type="Proteomes" id="UP000076858">
    <property type="component" value="Unassembled WGS sequence"/>
</dbReference>
<reference evidence="1 2" key="1">
    <citation type="submission" date="2016-03" db="EMBL/GenBank/DDBJ databases">
        <title>EvidentialGene: Evidence-directed Construction of Genes on Genomes.</title>
        <authorList>
            <person name="Gilbert D.G."/>
            <person name="Choi J.-H."/>
            <person name="Mockaitis K."/>
            <person name="Colbourne J."/>
            <person name="Pfrender M."/>
        </authorList>
    </citation>
    <scope>NUCLEOTIDE SEQUENCE [LARGE SCALE GENOMIC DNA]</scope>
    <source>
        <strain evidence="1 2">Xinb3</strain>
        <tissue evidence="1">Complete organism</tissue>
    </source>
</reference>
<protein>
    <recommendedName>
        <fullName evidence="3">Peptidase A2 domain-containing protein</fullName>
    </recommendedName>
</protein>
<sequence>MGLGTYWKSNLICHFPVRLVWFSGYPSSTWSALLLSTKFLHPCRCHRYPHLYKPDHASQVKLIRPCVCLCLSSPYDEPPDWETTIDPVRLKRFRTTGKSIHTKSGKRLMTAVQAGDDRDTLRALRATYVCDYDDLERRHDRFLQFSPANLSPEAINGEQNWLQIQEAERFQKQAKFKLQKAQDEAVRRTAEDAALRQAEDYQRQVAADRRQRELQDQIHLQRLSGAILKQQLNQLTGNEQDPSERALSTGSAVLWHRLCIYRDHQALRLLHTHPPSCAYTPDAWIHTLGSQNTTMNRSGAKPPRMKAPSFDGDPRHWPMFIQMFKVFVQDTVSSDAERIAHLYDALTPTIRKDIGGALLNPGLFQHALSELHKRYGNPQIVSQACASSLLKLQPFRDNDYKALRAFSADLHSVAATLRLGGYGMELHSHATLSQLVSKFPPALRSRWREKRLSMQPHLPTVEDFDQWLDGVAMAEQFNQPNCDGVHHPLLYGALRLYPKLGGQKKAGFSGSVATGSTRPTLLPIVPVILRTNGKETHLFAFLDGGSEISVIKKGVATLLGLEGRVERVVTRTGDGESRPTAHKIVTFDIASLDGHFTFNIMDVQVMDTLRLKKDSIELTGLSKKLPHLAHVLIHSVLDKDVAILIGQDHPAAIEIFETHKDPYDQRAPRAYLTAFGWCVAGPAVRPEQESWNCFHLSLAENRCDTLLQQFIEFDTFGTKPNEVKPISPGKAKAWKILRETPKNNGERYESGLLWKSDDPALPNNFFAAKRRLSSKERKFLVLCGISASTLSSSESNILVFNLNTL</sequence>
<comment type="caution">
    <text evidence="1">The sequence shown here is derived from an EMBL/GenBank/DDBJ whole genome shotgun (WGS) entry which is preliminary data.</text>
</comment>
<gene>
    <name evidence="1" type="ORF">APZ42_013762</name>
</gene>
<dbReference type="InterPro" id="IPR005312">
    <property type="entry name" value="DUF1759"/>
</dbReference>
<dbReference type="PANTHER" id="PTHR47331:SF5">
    <property type="entry name" value="RIBONUCLEASE H"/>
    <property type="match status" value="1"/>
</dbReference>
<proteinExistence type="predicted"/>